<name>A0A3T0ED16_9PROT</name>
<proteinExistence type="predicted"/>
<accession>A0A3T0ED16</accession>
<protein>
    <submittedName>
        <fullName evidence="1">Uncharacterized protein</fullName>
    </submittedName>
</protein>
<sequence>MPPYWHSLAATAPARLRQWRTGSRDDLSRPLYYANANDSH</sequence>
<organism evidence="1 2">
    <name type="scientific">Glycocaulis alkaliphilus</name>
    <dbReference type="NCBI Taxonomy" id="1434191"/>
    <lineage>
        <taxon>Bacteria</taxon>
        <taxon>Pseudomonadati</taxon>
        <taxon>Pseudomonadota</taxon>
        <taxon>Alphaproteobacteria</taxon>
        <taxon>Maricaulales</taxon>
        <taxon>Maricaulaceae</taxon>
        <taxon>Glycocaulis</taxon>
    </lineage>
</organism>
<dbReference type="KEGG" id="gak:X907_2684"/>
<gene>
    <name evidence="1" type="ORF">X907_2684</name>
</gene>
<keyword evidence="2" id="KW-1185">Reference proteome</keyword>
<dbReference type="EMBL" id="CP018911">
    <property type="protein sequence ID" value="AZU05195.1"/>
    <property type="molecule type" value="Genomic_DNA"/>
</dbReference>
<reference evidence="1 2" key="1">
    <citation type="submission" date="2016-12" db="EMBL/GenBank/DDBJ databases">
        <title>The genome of dimorphic prosthecate Glycocaulis alkaliphilus 6b-8t, isolated from crude oil dictates its adaptability in petroleum environments.</title>
        <authorList>
            <person name="Wu X.-L."/>
            <person name="Geng S."/>
        </authorList>
    </citation>
    <scope>NUCLEOTIDE SEQUENCE [LARGE SCALE GENOMIC DNA]</scope>
    <source>
        <strain evidence="1 2">6B-8</strain>
    </source>
</reference>
<dbReference type="AlphaFoldDB" id="A0A3T0ED16"/>
<dbReference type="Proteomes" id="UP000286954">
    <property type="component" value="Chromosome"/>
</dbReference>
<evidence type="ECO:0000313" key="2">
    <source>
        <dbReference type="Proteomes" id="UP000286954"/>
    </source>
</evidence>
<evidence type="ECO:0000313" key="1">
    <source>
        <dbReference type="EMBL" id="AZU05195.1"/>
    </source>
</evidence>